<gene>
    <name evidence="2" type="ORF">HELGO_WM12956</name>
</gene>
<dbReference type="EMBL" id="CACVAY010000039">
    <property type="protein sequence ID" value="CAA6809459.1"/>
    <property type="molecule type" value="Genomic_DNA"/>
</dbReference>
<dbReference type="InterPro" id="IPR007607">
    <property type="entry name" value="BacA/B"/>
</dbReference>
<dbReference type="PANTHER" id="PTHR35024">
    <property type="entry name" value="HYPOTHETICAL CYTOSOLIC PROTEIN"/>
    <property type="match status" value="1"/>
</dbReference>
<dbReference type="AlphaFoldDB" id="A0A6S6SLU5"/>
<protein>
    <recommendedName>
        <fullName evidence="3">Cell shape determination protein CcmA</fullName>
    </recommendedName>
</protein>
<reference evidence="2" key="1">
    <citation type="submission" date="2020-01" db="EMBL/GenBank/DDBJ databases">
        <authorList>
            <person name="Meier V. D."/>
            <person name="Meier V D."/>
        </authorList>
    </citation>
    <scope>NUCLEOTIDE SEQUENCE</scope>
    <source>
        <strain evidence="2">HLG_WM_MAG_07</strain>
    </source>
</reference>
<dbReference type="Pfam" id="PF04519">
    <property type="entry name" value="Bactofilin"/>
    <property type="match status" value="1"/>
</dbReference>
<name>A0A6S6SLU5_9GAMM</name>
<evidence type="ECO:0000256" key="1">
    <source>
        <dbReference type="ARBA" id="ARBA00044755"/>
    </source>
</evidence>
<evidence type="ECO:0008006" key="3">
    <source>
        <dbReference type="Google" id="ProtNLM"/>
    </source>
</evidence>
<evidence type="ECO:0000313" key="2">
    <source>
        <dbReference type="EMBL" id="CAA6809459.1"/>
    </source>
</evidence>
<comment type="similarity">
    <text evidence="1">Belongs to the bactofilin family.</text>
</comment>
<dbReference type="PANTHER" id="PTHR35024:SF4">
    <property type="entry name" value="POLYMER-FORMING CYTOSKELETAL PROTEIN"/>
    <property type="match status" value="1"/>
</dbReference>
<proteinExistence type="inferred from homology"/>
<sequence length="121" mass="12877">MNDNITNQSLGTKRSIIEQDVELMGDISFSQDILVRGRITGNVLAPLDSDGKVMVQEGGVITGEVRAPYVIVTGKIIGNIFATKRLSIASSAQIEGDIHYGSLEMEQGASINGLLVAMGKQ</sequence>
<accession>A0A6S6SLU5</accession>
<organism evidence="2">
    <name type="scientific">uncultured Thiotrichaceae bacterium</name>
    <dbReference type="NCBI Taxonomy" id="298394"/>
    <lineage>
        <taxon>Bacteria</taxon>
        <taxon>Pseudomonadati</taxon>
        <taxon>Pseudomonadota</taxon>
        <taxon>Gammaproteobacteria</taxon>
        <taxon>Thiotrichales</taxon>
        <taxon>Thiotrichaceae</taxon>
        <taxon>environmental samples</taxon>
    </lineage>
</organism>